<protein>
    <submittedName>
        <fullName evidence="1">ABC transporter permease</fullName>
    </submittedName>
</protein>
<keyword evidence="2" id="KW-1185">Reference proteome</keyword>
<reference evidence="1" key="1">
    <citation type="submission" date="2019-04" db="EMBL/GenBank/DDBJ databases">
        <title>Microbes associate with the intestines of laboratory mice.</title>
        <authorList>
            <person name="Navarre W."/>
            <person name="Wong E."/>
            <person name="Huang K."/>
            <person name="Tropini C."/>
            <person name="Ng K."/>
            <person name="Yu B."/>
        </authorList>
    </citation>
    <scope>NUCLEOTIDE SEQUENCE</scope>
    <source>
        <strain evidence="1">NM01_1-7b</strain>
    </source>
</reference>
<accession>A0AC61RZA8</accession>
<gene>
    <name evidence="1" type="ORF">E5329_04545</name>
</gene>
<dbReference type="Proteomes" id="UP000304953">
    <property type="component" value="Unassembled WGS sequence"/>
</dbReference>
<organism evidence="1 2">
    <name type="scientific">Petralouisia muris</name>
    <dbReference type="NCBI Taxonomy" id="3032872"/>
    <lineage>
        <taxon>Bacteria</taxon>
        <taxon>Bacillati</taxon>
        <taxon>Bacillota</taxon>
        <taxon>Clostridia</taxon>
        <taxon>Lachnospirales</taxon>
        <taxon>Lachnospiraceae</taxon>
        <taxon>Petralouisia</taxon>
    </lineage>
</organism>
<sequence>MTIVTHELRQGKAAFLIWTAAIGFLLAVCIFLFPEMKGEMEGVSDMFSSMGSFTAAFGMDKLNFGTLIGFYSVECGNVLGLGGAFFAALCAVNILSKEERCQTAEFLLTHPVSRVRIITEKLIAVLIQIIAMNLILYALSAASITAIGEDIPWKELNLLHLAYCTLQIELAAICFGISAFMRKGSVGAGLGLAAVMYFLNLIANITEAAEFLKYITPFGYCEGSDLITNGSLDKTMVAVGTAMGAIGVIAAYLKYAKKDIH</sequence>
<proteinExistence type="predicted"/>
<evidence type="ECO:0000313" key="2">
    <source>
        <dbReference type="Proteomes" id="UP000304953"/>
    </source>
</evidence>
<dbReference type="EMBL" id="SRYA01000007">
    <property type="protein sequence ID" value="TGY97418.1"/>
    <property type="molecule type" value="Genomic_DNA"/>
</dbReference>
<comment type="caution">
    <text evidence="1">The sequence shown here is derived from an EMBL/GenBank/DDBJ whole genome shotgun (WGS) entry which is preliminary data.</text>
</comment>
<evidence type="ECO:0000313" key="1">
    <source>
        <dbReference type="EMBL" id="TGY97418.1"/>
    </source>
</evidence>
<name>A0AC61RZA8_9FIRM</name>